<protein>
    <recommendedName>
        <fullName evidence="3">Fimbrial biogenesis outer membrane usher protein</fullName>
    </recommendedName>
</protein>
<dbReference type="RefSeq" id="WP_089368581.1">
    <property type="nucleotide sequence ID" value="NZ_BJXZ01000005.1"/>
</dbReference>
<sequence>MRIFICLLLIVFTQVSLAKINPSNRTIELSVEAELNKTDIGRVTLAVEPGDNLLLKWNEVETVLKEVLYPEGLAILKAKVVDGLLSKQALEKFGFVVNFDLSDFSLKINAPLNLTRPQTLSLKSDSRRLKASEVANLSGFVNLYSSYLYQQNNNTDTTDKQLAFRAEMVMNWGGWVVENELEYLSDVEATSSNVKRLGTRLVHDLPLKGMRVSIGDNYSSGSYFQSTSRILGISLAHDFSLVSDRPIRPSASRSFTLESPSSVEVLVDDRIVKRLNLTAGIYSLDDIPLNEGSNNISLRITDIAGVVRYVNFDVTTGLDLFAEGQLEYEIHIGVPSTLTDQLNYDNDSPLISTYLDYGVSPSWTIGFTAQADEFIQQAGFKSIYAANIGQFAFENAVSFGDETGHAYRLVYSSFTDRSELPQDISFGYEYSTENFRAVGYRPDLQGSARLREHFIQANYSFFNSPTLRTSFFANLSRAHNEAQFDKSVGLSLSGDLSNNRWRYSLGAQWDEIADNAEWGIRLSLTYKFSNDRRLKLSHQSRRNKTRLEYTQDANQRYVGAFSLRTGIEHNDQNEALFDLNTQYNGNRFLASLDHASFYEQLNASSAYHQSRVSFASSVAFAEDDWAIGKPIYDSFALIKPHSSLKDKKITLGQYKDQYRANNADFDTILLHDISSYDNSAISVDVEDLEPGYDIGAGLVVFFPSYRSGYSVMIGTAANISVIATLLDQQQQPLALQVGVAVCSDNTEKEHKFFTNKSGRFALTGLTPCSYEVTLNNSEKSQFILDVKEGEQLQRKGKIYVH</sequence>
<dbReference type="Pfam" id="PF00577">
    <property type="entry name" value="Usher"/>
    <property type="match status" value="1"/>
</dbReference>
<dbReference type="Proteomes" id="UP000198329">
    <property type="component" value="Chromosome I"/>
</dbReference>
<reference evidence="1 2" key="1">
    <citation type="submission" date="2015-03" db="EMBL/GenBank/DDBJ databases">
        <authorList>
            <person name="Xie B.-B."/>
            <person name="Rong J.-C."/>
            <person name="Qin Q.-L."/>
            <person name="Zhang Y.-Z."/>
        </authorList>
    </citation>
    <scope>NUCLEOTIDE SEQUENCE [LARGE SCALE GENOMIC DNA]</scope>
    <source>
        <strain evidence="1 2">KMM 661</strain>
    </source>
</reference>
<dbReference type="GO" id="GO:0009297">
    <property type="term" value="P:pilus assembly"/>
    <property type="evidence" value="ECO:0007669"/>
    <property type="project" value="InterPro"/>
</dbReference>
<organism evidence="1 2">
    <name type="scientific">Pseudoalteromonas nigrifaciens</name>
    <dbReference type="NCBI Taxonomy" id="28109"/>
    <lineage>
        <taxon>Bacteria</taxon>
        <taxon>Pseudomonadati</taxon>
        <taxon>Pseudomonadota</taxon>
        <taxon>Gammaproteobacteria</taxon>
        <taxon>Alteromonadales</taxon>
        <taxon>Pseudoalteromonadaceae</taxon>
        <taxon>Pseudoalteromonas</taxon>
    </lineage>
</organism>
<dbReference type="KEGG" id="png:PNIG_a2770"/>
<dbReference type="AlphaFoldDB" id="A0AAC9XXT0"/>
<evidence type="ECO:0000313" key="1">
    <source>
        <dbReference type="EMBL" id="ASM54751.1"/>
    </source>
</evidence>
<dbReference type="PANTHER" id="PTHR30451">
    <property type="entry name" value="OUTER MEMBRANE USHER PROTEIN"/>
    <property type="match status" value="1"/>
</dbReference>
<dbReference type="EMBL" id="CP011036">
    <property type="protein sequence ID" value="ASM54751.1"/>
    <property type="molecule type" value="Genomic_DNA"/>
</dbReference>
<evidence type="ECO:0000313" key="2">
    <source>
        <dbReference type="Proteomes" id="UP000198329"/>
    </source>
</evidence>
<dbReference type="PANTHER" id="PTHR30451:SF5">
    <property type="entry name" value="SLR0019 PROTEIN"/>
    <property type="match status" value="1"/>
</dbReference>
<accession>A0AAC9XXT0</accession>
<gene>
    <name evidence="1" type="ORF">PNIG_a2770</name>
</gene>
<keyword evidence="2" id="KW-1185">Reference proteome</keyword>
<dbReference type="InterPro" id="IPR000015">
    <property type="entry name" value="Fimb_usher"/>
</dbReference>
<dbReference type="GeneID" id="300942402"/>
<dbReference type="Gene3D" id="2.60.40.3110">
    <property type="match status" value="1"/>
</dbReference>
<dbReference type="GO" id="GO:0009279">
    <property type="term" value="C:cell outer membrane"/>
    <property type="evidence" value="ECO:0007669"/>
    <property type="project" value="TreeGrafter"/>
</dbReference>
<dbReference type="GO" id="GO:0015473">
    <property type="term" value="F:fimbrial usher porin activity"/>
    <property type="evidence" value="ECO:0007669"/>
    <property type="project" value="InterPro"/>
</dbReference>
<name>A0AAC9XXT0_9GAMM</name>
<evidence type="ECO:0008006" key="3">
    <source>
        <dbReference type="Google" id="ProtNLM"/>
    </source>
</evidence>
<proteinExistence type="predicted"/>